<dbReference type="Gramene" id="PVH35632">
    <property type="protein sequence ID" value="PVH35632"/>
    <property type="gene ID" value="PAHAL_7G230700"/>
</dbReference>
<sequence length="58" mass="6584">MCLKSVVWYLICVKLSMLFISGVSQLLLVEHSLHLQYQSLLPISIRLVISPQTKTVGR</sequence>
<evidence type="ECO:0000313" key="2">
    <source>
        <dbReference type="EMBL" id="PVH35632.1"/>
    </source>
</evidence>
<accession>A0A2T8ID99</accession>
<protein>
    <submittedName>
        <fullName evidence="2">Uncharacterized protein</fullName>
    </submittedName>
</protein>
<feature type="transmembrane region" description="Helical" evidence="1">
    <location>
        <begin position="6"/>
        <end position="29"/>
    </location>
</feature>
<dbReference type="EMBL" id="CM008052">
    <property type="protein sequence ID" value="PVH35632.1"/>
    <property type="molecule type" value="Genomic_DNA"/>
</dbReference>
<name>A0A2T8ID99_9POAL</name>
<keyword evidence="1" id="KW-1133">Transmembrane helix</keyword>
<evidence type="ECO:0000256" key="1">
    <source>
        <dbReference type="SAM" id="Phobius"/>
    </source>
</evidence>
<dbReference type="AlphaFoldDB" id="A0A2T8ID99"/>
<keyword evidence="1" id="KW-0812">Transmembrane</keyword>
<gene>
    <name evidence="2" type="ORF">PAHAL_7G230700</name>
</gene>
<reference evidence="2" key="1">
    <citation type="submission" date="2018-04" db="EMBL/GenBank/DDBJ databases">
        <title>WGS assembly of Panicum hallii.</title>
        <authorList>
            <person name="Lovell J."/>
            <person name="Jenkins J."/>
            <person name="Lowry D."/>
            <person name="Mamidi S."/>
            <person name="Sreedasyam A."/>
            <person name="Weng X."/>
            <person name="Barry K."/>
            <person name="Bonette J."/>
            <person name="Campitelli B."/>
            <person name="Daum C."/>
            <person name="Gordon S."/>
            <person name="Gould B."/>
            <person name="Lipzen A."/>
            <person name="Macqueen A."/>
            <person name="Palacio-Mejia J."/>
            <person name="Plott C."/>
            <person name="Shakirov E."/>
            <person name="Shu S."/>
            <person name="Yoshinaga Y."/>
            <person name="Zane M."/>
            <person name="Rokhsar D."/>
            <person name="Grimwood J."/>
            <person name="Schmutz J."/>
            <person name="Juenger T."/>
        </authorList>
    </citation>
    <scope>NUCLEOTIDE SEQUENCE [LARGE SCALE GENOMIC DNA]</scope>
    <source>
        <strain evidence="2">FIL2</strain>
    </source>
</reference>
<dbReference type="Proteomes" id="UP000243499">
    <property type="component" value="Chromosome 7"/>
</dbReference>
<organism evidence="2">
    <name type="scientific">Panicum hallii</name>
    <dbReference type="NCBI Taxonomy" id="206008"/>
    <lineage>
        <taxon>Eukaryota</taxon>
        <taxon>Viridiplantae</taxon>
        <taxon>Streptophyta</taxon>
        <taxon>Embryophyta</taxon>
        <taxon>Tracheophyta</taxon>
        <taxon>Spermatophyta</taxon>
        <taxon>Magnoliopsida</taxon>
        <taxon>Liliopsida</taxon>
        <taxon>Poales</taxon>
        <taxon>Poaceae</taxon>
        <taxon>PACMAD clade</taxon>
        <taxon>Panicoideae</taxon>
        <taxon>Panicodae</taxon>
        <taxon>Paniceae</taxon>
        <taxon>Panicinae</taxon>
        <taxon>Panicum</taxon>
        <taxon>Panicum sect. Panicum</taxon>
    </lineage>
</organism>
<proteinExistence type="predicted"/>
<keyword evidence="1" id="KW-0472">Membrane</keyword>